<evidence type="ECO:0000313" key="1">
    <source>
        <dbReference type="EMBL" id="CAD7240693.1"/>
    </source>
</evidence>
<dbReference type="AlphaFoldDB" id="A0A7R8X6Q1"/>
<name>A0A7R8X6Q1_9CRUS</name>
<dbReference type="EMBL" id="CAJPEV010000053">
    <property type="protein sequence ID" value="CAG0879690.1"/>
    <property type="molecule type" value="Genomic_DNA"/>
</dbReference>
<dbReference type="Gene3D" id="1.20.900.10">
    <property type="entry name" value="Dbl homology (DH) domain"/>
    <property type="match status" value="1"/>
</dbReference>
<dbReference type="SUPFAM" id="SSF48065">
    <property type="entry name" value="DBL homology domain (DH-domain)"/>
    <property type="match status" value="1"/>
</dbReference>
<accession>A0A7R8X6Q1</accession>
<keyword evidence="2" id="KW-1185">Reference proteome</keyword>
<dbReference type="InterPro" id="IPR035899">
    <property type="entry name" value="DBL_dom_sf"/>
</dbReference>
<organism evidence="1">
    <name type="scientific">Darwinula stevensoni</name>
    <dbReference type="NCBI Taxonomy" id="69355"/>
    <lineage>
        <taxon>Eukaryota</taxon>
        <taxon>Metazoa</taxon>
        <taxon>Ecdysozoa</taxon>
        <taxon>Arthropoda</taxon>
        <taxon>Crustacea</taxon>
        <taxon>Oligostraca</taxon>
        <taxon>Ostracoda</taxon>
        <taxon>Podocopa</taxon>
        <taxon>Podocopida</taxon>
        <taxon>Darwinulocopina</taxon>
        <taxon>Darwinuloidea</taxon>
        <taxon>Darwinulidae</taxon>
        <taxon>Darwinula</taxon>
    </lineage>
</organism>
<sequence length="180" mass="20425">MKVEELLRSLMVELRSTALRVRLADSLSEVDLAADVILLDGDVIKIDYPLVSRDRRGETDRRYFMTEGVWLDEREYEVALRGVEEVYGKPLKRLSSLTNEEHLAIFGGVSHISELSHLIISQLDETLKTWDPGQSRIGVSSWESASTLAFVIAMALEPALFAVIDDYSNYILWCLAYEDI</sequence>
<dbReference type="Proteomes" id="UP000677054">
    <property type="component" value="Unassembled WGS sequence"/>
</dbReference>
<dbReference type="OrthoDB" id="6424969at2759"/>
<protein>
    <submittedName>
        <fullName evidence="1">Uncharacterized protein</fullName>
    </submittedName>
</protein>
<proteinExistence type="predicted"/>
<evidence type="ECO:0000313" key="2">
    <source>
        <dbReference type="Proteomes" id="UP000677054"/>
    </source>
</evidence>
<gene>
    <name evidence="1" type="ORF">DSTB1V02_LOCUS706</name>
</gene>
<reference evidence="1" key="1">
    <citation type="submission" date="2020-11" db="EMBL/GenBank/DDBJ databases">
        <authorList>
            <person name="Tran Van P."/>
        </authorList>
    </citation>
    <scope>NUCLEOTIDE SEQUENCE</scope>
</reference>
<dbReference type="EMBL" id="LR899570">
    <property type="protein sequence ID" value="CAD7240693.1"/>
    <property type="molecule type" value="Genomic_DNA"/>
</dbReference>